<keyword evidence="2" id="KW-1185">Reference proteome</keyword>
<dbReference type="eggNOG" id="ENOG50325U4">
    <property type="taxonomic scope" value="Bacteria"/>
</dbReference>
<comment type="caution">
    <text evidence="1">The sequence shown here is derived from an EMBL/GenBank/DDBJ whole genome shotgun (WGS) entry which is preliminary data.</text>
</comment>
<dbReference type="OrthoDB" id="1822478at2"/>
<dbReference type="AlphaFoldDB" id="W7UZM2"/>
<organism evidence="1 2">
    <name type="scientific">Ruminococcus flavefaciens 007c</name>
    <dbReference type="NCBI Taxonomy" id="1341157"/>
    <lineage>
        <taxon>Bacteria</taxon>
        <taxon>Bacillati</taxon>
        <taxon>Bacillota</taxon>
        <taxon>Clostridia</taxon>
        <taxon>Eubacteriales</taxon>
        <taxon>Oscillospiraceae</taxon>
        <taxon>Ruminococcus</taxon>
    </lineage>
</organism>
<dbReference type="PATRIC" id="fig|1341157.4.peg.1174"/>
<name>W7UZM2_RUMFL</name>
<dbReference type="Proteomes" id="UP000019365">
    <property type="component" value="Unassembled WGS sequence"/>
</dbReference>
<dbReference type="EMBL" id="ATAX01000017">
    <property type="protein sequence ID" value="EWM54195.1"/>
    <property type="molecule type" value="Genomic_DNA"/>
</dbReference>
<protein>
    <submittedName>
        <fullName evidence="1">Uncharacterized protein</fullName>
    </submittedName>
</protein>
<evidence type="ECO:0000313" key="2">
    <source>
        <dbReference type="Proteomes" id="UP000019365"/>
    </source>
</evidence>
<gene>
    <name evidence="1" type="ORF">RF007C_02670</name>
</gene>
<proteinExistence type="predicted"/>
<evidence type="ECO:0000313" key="1">
    <source>
        <dbReference type="EMBL" id="EWM54195.1"/>
    </source>
</evidence>
<sequence>MISYGMAKARAMAGRDDWNAREAIRSATILWYDTEDKGYELEVENEDDLDAEDFSAWVEENADSLVQEDAAANGTTFEGIEDIDYETEWIDDDALFEAEYADACESEWEWMTGR</sequence>
<reference evidence="1 2" key="1">
    <citation type="journal article" date="2014" name="PLoS ONE">
        <title>Rumen cellulosomics: divergent fiber-degrading strategies revealed by comparative genome-wide analysis of six ruminococcal strains.</title>
        <authorList>
            <person name="Dassa B."/>
            <person name="Borovok I."/>
            <person name="Ruimy-Israeli V."/>
            <person name="Lamed R."/>
            <person name="Flint H.J."/>
            <person name="Duncan S.H."/>
            <person name="Henrissat B."/>
            <person name="Coutinho P."/>
            <person name="Morrison M."/>
            <person name="Mosoni P."/>
            <person name="Yeoman C.J."/>
            <person name="White B.A."/>
            <person name="Bayer E.A."/>
        </authorList>
    </citation>
    <scope>NUCLEOTIDE SEQUENCE [LARGE SCALE GENOMIC DNA]</scope>
    <source>
        <strain evidence="1 2">007c</strain>
    </source>
</reference>
<accession>W7UZM2</accession>
<dbReference type="RefSeq" id="WP_037298053.1">
    <property type="nucleotide sequence ID" value="NZ_ATAX01000017.1"/>
</dbReference>